<name>A0A8S2S2V7_9BILA</name>
<dbReference type="EMBL" id="CAJNOK010025512">
    <property type="protein sequence ID" value="CAF1390969.1"/>
    <property type="molecule type" value="Genomic_DNA"/>
</dbReference>
<organism evidence="2 3">
    <name type="scientific">Didymodactylos carnosus</name>
    <dbReference type="NCBI Taxonomy" id="1234261"/>
    <lineage>
        <taxon>Eukaryota</taxon>
        <taxon>Metazoa</taxon>
        <taxon>Spiralia</taxon>
        <taxon>Gnathifera</taxon>
        <taxon>Rotifera</taxon>
        <taxon>Eurotatoria</taxon>
        <taxon>Bdelloidea</taxon>
        <taxon>Philodinida</taxon>
        <taxon>Philodinidae</taxon>
        <taxon>Didymodactylos</taxon>
    </lineage>
</organism>
<dbReference type="EMBL" id="CAJOBA010047220">
    <property type="protein sequence ID" value="CAF4198620.1"/>
    <property type="molecule type" value="Genomic_DNA"/>
</dbReference>
<protein>
    <submittedName>
        <fullName evidence="2">Uncharacterized protein</fullName>
    </submittedName>
</protein>
<feature type="non-terminal residue" evidence="2">
    <location>
        <position position="1"/>
    </location>
</feature>
<dbReference type="AlphaFoldDB" id="A0A8S2S2V7"/>
<gene>
    <name evidence="1" type="ORF">OVA965_LOCUS32572</name>
    <name evidence="2" type="ORF">TMI583_LOCUS33434</name>
</gene>
<dbReference type="Proteomes" id="UP000677228">
    <property type="component" value="Unassembled WGS sequence"/>
</dbReference>
<reference evidence="2" key="1">
    <citation type="submission" date="2021-02" db="EMBL/GenBank/DDBJ databases">
        <authorList>
            <person name="Nowell W R."/>
        </authorList>
    </citation>
    <scope>NUCLEOTIDE SEQUENCE</scope>
</reference>
<evidence type="ECO:0000313" key="2">
    <source>
        <dbReference type="EMBL" id="CAF4198620.1"/>
    </source>
</evidence>
<proteinExistence type="predicted"/>
<evidence type="ECO:0000313" key="1">
    <source>
        <dbReference type="EMBL" id="CAF1390969.1"/>
    </source>
</evidence>
<dbReference type="Proteomes" id="UP000682733">
    <property type="component" value="Unassembled WGS sequence"/>
</dbReference>
<evidence type="ECO:0000313" key="3">
    <source>
        <dbReference type="Proteomes" id="UP000682733"/>
    </source>
</evidence>
<accession>A0A8S2S2V7</accession>
<sequence>KNLLFKSSQDFWPTLYMKERAYIQMALFLNGYRDEFIQKQFNQVFEKFDIPSLKLKVFKIKLSIKVLKTFFEVKTIN</sequence>
<comment type="caution">
    <text evidence="2">The sequence shown here is derived from an EMBL/GenBank/DDBJ whole genome shotgun (WGS) entry which is preliminary data.</text>
</comment>